<comment type="similarity">
    <text evidence="1">Belongs to the QWRF family.</text>
</comment>
<dbReference type="EMBL" id="BJWL01000023">
    <property type="protein sequence ID" value="GFZ12903.1"/>
    <property type="molecule type" value="Genomic_DNA"/>
</dbReference>
<dbReference type="GO" id="GO:0008017">
    <property type="term" value="F:microtubule binding"/>
    <property type="evidence" value="ECO:0007669"/>
    <property type="project" value="TreeGrafter"/>
</dbReference>
<evidence type="ECO:0000313" key="4">
    <source>
        <dbReference type="Proteomes" id="UP000585474"/>
    </source>
</evidence>
<dbReference type="OrthoDB" id="774923at2759"/>
<comment type="caution">
    <text evidence="3">The sequence shown here is derived from an EMBL/GenBank/DDBJ whole genome shotgun (WGS) entry which is preliminary data.</text>
</comment>
<evidence type="ECO:0000313" key="3">
    <source>
        <dbReference type="EMBL" id="GFZ12903.1"/>
    </source>
</evidence>
<accession>A0A7J0GQ40</accession>
<feature type="region of interest" description="Disordered" evidence="2">
    <location>
        <begin position="232"/>
        <end position="257"/>
    </location>
</feature>
<dbReference type="PANTHER" id="PTHR31807:SF31">
    <property type="entry name" value="QWRF MOTIF PROTEIN (DUF566)-RELATED"/>
    <property type="match status" value="1"/>
</dbReference>
<evidence type="ECO:0000256" key="1">
    <source>
        <dbReference type="ARBA" id="ARBA00010016"/>
    </source>
</evidence>
<sequence>MKSDCELVDCDQSLKQRRLKSREISSRFLSPSSSPNHSLSPLQQKPRLSTDSRKQRGLWPSSHQKLDTLADHLGNKRLKDLITDPNHNENLEKPTFLSKQRSCTEFSRFEKSKKNAKISKENHKPFFGGSMRYTGKLHFPGRSSTSNSLYIDEDVVPGRFSVDKTENSEKNGKISKENHKNFFGGSMRYTGKLRFRGLSLTSSSTSNGSPALDDDIVPGRFSIDEIAHRRRSLARSDSLSESESDCSTASHGKNSVTYMNSTASSRSYEVSSKYKISGPKSFDGVPRNLEAKSAIKRVNSLTAETGKGKPISFSNLRPPTSPSRVKGVGNLLSMGLDLFRGKKASASGRSALGPGAAESVQQLRLNHNRLVQWRYANARAEAVNGNVATQAENNLVYAWNSITNLQHSVQQRKLQLEKEKLEMKLNSILHYQIKLLGAWGDMERQHLSAVSMTKDCLHSVICRVPLVEGAKIEKTVSMLSELAETVTQEKALLEEFLELLRIISTLERYYWIFLYNRMCSL</sequence>
<gene>
    <name evidence="3" type="ORF">Acr_23g0012880</name>
</gene>
<keyword evidence="4" id="KW-1185">Reference proteome</keyword>
<name>A0A7J0GQ40_9ERIC</name>
<feature type="compositionally biased region" description="Low complexity" evidence="2">
    <location>
        <begin position="235"/>
        <end position="250"/>
    </location>
</feature>
<dbReference type="Pfam" id="PF04484">
    <property type="entry name" value="QWRF"/>
    <property type="match status" value="1"/>
</dbReference>
<dbReference type="GO" id="GO:0051225">
    <property type="term" value="P:spindle assembly"/>
    <property type="evidence" value="ECO:0007669"/>
    <property type="project" value="TreeGrafter"/>
</dbReference>
<reference evidence="3 4" key="1">
    <citation type="submission" date="2019-07" db="EMBL/GenBank/DDBJ databases">
        <title>De Novo Assembly of kiwifruit Actinidia rufa.</title>
        <authorList>
            <person name="Sugita-Konishi S."/>
            <person name="Sato K."/>
            <person name="Mori E."/>
            <person name="Abe Y."/>
            <person name="Kisaki G."/>
            <person name="Hamano K."/>
            <person name="Suezawa K."/>
            <person name="Otani M."/>
            <person name="Fukuda T."/>
            <person name="Manabe T."/>
            <person name="Gomi K."/>
            <person name="Tabuchi M."/>
            <person name="Akimitsu K."/>
            <person name="Kataoka I."/>
        </authorList>
    </citation>
    <scope>NUCLEOTIDE SEQUENCE [LARGE SCALE GENOMIC DNA]</scope>
    <source>
        <strain evidence="4">cv. Fuchu</strain>
    </source>
</reference>
<protein>
    <submittedName>
        <fullName evidence="3">QWRF motif protein</fullName>
    </submittedName>
</protein>
<dbReference type="GO" id="GO:0005880">
    <property type="term" value="C:nuclear microtubule"/>
    <property type="evidence" value="ECO:0007669"/>
    <property type="project" value="TreeGrafter"/>
</dbReference>
<dbReference type="Proteomes" id="UP000585474">
    <property type="component" value="Unassembled WGS sequence"/>
</dbReference>
<organism evidence="3 4">
    <name type="scientific">Actinidia rufa</name>
    <dbReference type="NCBI Taxonomy" id="165716"/>
    <lineage>
        <taxon>Eukaryota</taxon>
        <taxon>Viridiplantae</taxon>
        <taxon>Streptophyta</taxon>
        <taxon>Embryophyta</taxon>
        <taxon>Tracheophyta</taxon>
        <taxon>Spermatophyta</taxon>
        <taxon>Magnoliopsida</taxon>
        <taxon>eudicotyledons</taxon>
        <taxon>Gunneridae</taxon>
        <taxon>Pentapetalae</taxon>
        <taxon>asterids</taxon>
        <taxon>Ericales</taxon>
        <taxon>Actinidiaceae</taxon>
        <taxon>Actinidia</taxon>
    </lineage>
</organism>
<dbReference type="AlphaFoldDB" id="A0A7J0GQ40"/>
<feature type="region of interest" description="Disordered" evidence="2">
    <location>
        <begin position="21"/>
        <end position="59"/>
    </location>
</feature>
<feature type="compositionally biased region" description="Low complexity" evidence="2">
    <location>
        <begin position="26"/>
        <end position="42"/>
    </location>
</feature>
<dbReference type="PANTHER" id="PTHR31807">
    <property type="entry name" value="AUGMIN FAMILY MEMBER"/>
    <property type="match status" value="1"/>
</dbReference>
<proteinExistence type="inferred from homology"/>
<dbReference type="GO" id="GO:0005737">
    <property type="term" value="C:cytoplasm"/>
    <property type="evidence" value="ECO:0007669"/>
    <property type="project" value="TreeGrafter"/>
</dbReference>
<dbReference type="InterPro" id="IPR007573">
    <property type="entry name" value="QWRF"/>
</dbReference>
<evidence type="ECO:0000256" key="2">
    <source>
        <dbReference type="SAM" id="MobiDB-lite"/>
    </source>
</evidence>